<gene>
    <name evidence="2" type="ORF">O181_007381</name>
</gene>
<reference evidence="2" key="1">
    <citation type="submission" date="2021-03" db="EMBL/GenBank/DDBJ databases">
        <title>Draft genome sequence of rust myrtle Austropuccinia psidii MF-1, a brazilian biotype.</title>
        <authorList>
            <person name="Quecine M.C."/>
            <person name="Pachon D.M.R."/>
            <person name="Bonatelli M.L."/>
            <person name="Correr F.H."/>
            <person name="Franceschini L.M."/>
            <person name="Leite T.F."/>
            <person name="Margarido G.R.A."/>
            <person name="Almeida C.A."/>
            <person name="Ferrarezi J.A."/>
            <person name="Labate C.A."/>
        </authorList>
    </citation>
    <scope>NUCLEOTIDE SEQUENCE</scope>
    <source>
        <strain evidence="2">MF-1</strain>
    </source>
</reference>
<comment type="caution">
    <text evidence="2">The sequence shown here is derived from an EMBL/GenBank/DDBJ whole genome shotgun (WGS) entry which is preliminary data.</text>
</comment>
<name>A0A9Q3GHJ8_9BASI</name>
<evidence type="ECO:0000313" key="2">
    <source>
        <dbReference type="EMBL" id="MBW0467666.1"/>
    </source>
</evidence>
<accession>A0A9Q3GHJ8</accession>
<protein>
    <submittedName>
        <fullName evidence="2">Uncharacterized protein</fullName>
    </submittedName>
</protein>
<dbReference type="EMBL" id="AVOT02001643">
    <property type="protein sequence ID" value="MBW0467666.1"/>
    <property type="molecule type" value="Genomic_DNA"/>
</dbReference>
<feature type="region of interest" description="Disordered" evidence="1">
    <location>
        <begin position="111"/>
        <end position="136"/>
    </location>
</feature>
<dbReference type="AlphaFoldDB" id="A0A9Q3GHJ8"/>
<dbReference type="Proteomes" id="UP000765509">
    <property type="component" value="Unassembled WGS sequence"/>
</dbReference>
<organism evidence="2 3">
    <name type="scientific">Austropuccinia psidii MF-1</name>
    <dbReference type="NCBI Taxonomy" id="1389203"/>
    <lineage>
        <taxon>Eukaryota</taxon>
        <taxon>Fungi</taxon>
        <taxon>Dikarya</taxon>
        <taxon>Basidiomycota</taxon>
        <taxon>Pucciniomycotina</taxon>
        <taxon>Pucciniomycetes</taxon>
        <taxon>Pucciniales</taxon>
        <taxon>Sphaerophragmiaceae</taxon>
        <taxon>Austropuccinia</taxon>
    </lineage>
</organism>
<evidence type="ECO:0000256" key="1">
    <source>
        <dbReference type="SAM" id="MobiDB-lite"/>
    </source>
</evidence>
<evidence type="ECO:0000313" key="3">
    <source>
        <dbReference type="Proteomes" id="UP000765509"/>
    </source>
</evidence>
<keyword evidence="3" id="KW-1185">Reference proteome</keyword>
<proteinExistence type="predicted"/>
<sequence>MLPFTFQLNRNLKPEHWTYINQAIKLHQLLKDLFQWIMYKRFNLASHWEEPWGGFQRIFLEEKPFKEPMVITKGFNPNRKFKLLKEREARIRENKGTIHAIEEKLNQKENTLIPSSSQGVNQPDSQVALNHSSTSK</sequence>